<dbReference type="EMBL" id="CP058316">
    <property type="protein sequence ID" value="QLD11223.1"/>
    <property type="molecule type" value="Genomic_DNA"/>
</dbReference>
<proteinExistence type="predicted"/>
<feature type="transmembrane region" description="Helical" evidence="1">
    <location>
        <begin position="81"/>
        <end position="103"/>
    </location>
</feature>
<evidence type="ECO:0000313" key="2">
    <source>
        <dbReference type="EMBL" id="QLD11223.1"/>
    </source>
</evidence>
<gene>
    <name evidence="2" type="ORF">HW566_05200</name>
</gene>
<feature type="transmembrane region" description="Helical" evidence="1">
    <location>
        <begin position="20"/>
        <end position="43"/>
    </location>
</feature>
<reference evidence="2 3" key="1">
    <citation type="submission" date="2020-06" db="EMBL/GenBank/DDBJ databases">
        <authorList>
            <person name="Jo H."/>
        </authorList>
    </citation>
    <scope>NUCLEOTIDE SEQUENCE [LARGE SCALE GENOMIC DNA]</scope>
    <source>
        <strain evidence="2 3">I46</strain>
    </source>
</reference>
<organism evidence="2 3">
    <name type="scientific">Microbacterium oleivorans</name>
    <dbReference type="NCBI Taxonomy" id="273677"/>
    <lineage>
        <taxon>Bacteria</taxon>
        <taxon>Bacillati</taxon>
        <taxon>Actinomycetota</taxon>
        <taxon>Actinomycetes</taxon>
        <taxon>Micrococcales</taxon>
        <taxon>Microbacteriaceae</taxon>
        <taxon>Microbacterium</taxon>
    </lineage>
</organism>
<keyword evidence="1" id="KW-1133">Transmembrane helix</keyword>
<dbReference type="Proteomes" id="UP000509638">
    <property type="component" value="Chromosome"/>
</dbReference>
<evidence type="ECO:0000256" key="1">
    <source>
        <dbReference type="SAM" id="Phobius"/>
    </source>
</evidence>
<dbReference type="RefSeq" id="WP_178010995.1">
    <property type="nucleotide sequence ID" value="NZ_CP058316.1"/>
</dbReference>
<sequence>MTATLSSRVPRTLSPRVRVAVLVTVLVVTIVGGGAVGGALAVVGATAPGEPGERAGLSGANGFGEVFLAIVALNAPVAASLAAGAVTAGIFTTGSGLLLGLYLGATVTTATNTVGSQALIGSVAAYVGIEMLGLVMAAIAGFLPIANAVAGRRVPGQGAVRRYASALAPAGVLMLIALVLVLVGALIEAAVITGGVG</sequence>
<accession>A0A7D5JXQ7</accession>
<feature type="transmembrane region" description="Helical" evidence="1">
    <location>
        <begin position="166"/>
        <end position="187"/>
    </location>
</feature>
<protein>
    <submittedName>
        <fullName evidence="2">Uncharacterized protein</fullName>
    </submittedName>
</protein>
<keyword evidence="1" id="KW-0812">Transmembrane</keyword>
<name>A0A7D5JXQ7_9MICO</name>
<evidence type="ECO:0000313" key="3">
    <source>
        <dbReference type="Proteomes" id="UP000509638"/>
    </source>
</evidence>
<feature type="transmembrane region" description="Helical" evidence="1">
    <location>
        <begin position="55"/>
        <end position="74"/>
    </location>
</feature>
<keyword evidence="1" id="KW-0472">Membrane</keyword>
<dbReference type="AlphaFoldDB" id="A0A7D5JXQ7"/>
<feature type="transmembrane region" description="Helical" evidence="1">
    <location>
        <begin position="123"/>
        <end position="145"/>
    </location>
</feature>